<dbReference type="InterPro" id="IPR034660">
    <property type="entry name" value="DinB/YfiT-like"/>
</dbReference>
<dbReference type="Gene3D" id="1.20.120.450">
    <property type="entry name" value="dinb family like domain"/>
    <property type="match status" value="1"/>
</dbReference>
<dbReference type="SUPFAM" id="SSF109854">
    <property type="entry name" value="DinB/YfiT-like putative metalloenzymes"/>
    <property type="match status" value="1"/>
</dbReference>
<dbReference type="EMBL" id="JAZDQT010000001">
    <property type="protein sequence ID" value="MEE1943780.1"/>
    <property type="molecule type" value="Genomic_DNA"/>
</dbReference>
<evidence type="ECO:0000313" key="4">
    <source>
        <dbReference type="Proteomes" id="UP001336835"/>
    </source>
</evidence>
<keyword evidence="4" id="KW-1185">Reference proteome</keyword>
<comment type="similarity">
    <text evidence="1">Belongs to the DinB family.</text>
</comment>
<dbReference type="InterPro" id="IPR007837">
    <property type="entry name" value="DinB"/>
</dbReference>
<name>A0ABU7I2U7_9SPHI</name>
<evidence type="ECO:0000256" key="1">
    <source>
        <dbReference type="ARBA" id="ARBA00008635"/>
    </source>
</evidence>
<keyword evidence="2" id="KW-0479">Metal-binding</keyword>
<gene>
    <name evidence="3" type="ORF">VRU48_01595</name>
</gene>
<organism evidence="3 4">
    <name type="scientific">Pedobacter albus</name>
    <dbReference type="NCBI Taxonomy" id="3113905"/>
    <lineage>
        <taxon>Bacteria</taxon>
        <taxon>Pseudomonadati</taxon>
        <taxon>Bacteroidota</taxon>
        <taxon>Sphingobacteriia</taxon>
        <taxon>Sphingobacteriales</taxon>
        <taxon>Sphingobacteriaceae</taxon>
        <taxon>Pedobacter</taxon>
    </lineage>
</organism>
<comment type="caution">
    <text evidence="3">The sequence shown here is derived from an EMBL/GenBank/DDBJ whole genome shotgun (WGS) entry which is preliminary data.</text>
</comment>
<evidence type="ECO:0000256" key="2">
    <source>
        <dbReference type="ARBA" id="ARBA00022723"/>
    </source>
</evidence>
<evidence type="ECO:0000313" key="3">
    <source>
        <dbReference type="EMBL" id="MEE1943780.1"/>
    </source>
</evidence>
<dbReference type="Pfam" id="PF05163">
    <property type="entry name" value="DinB"/>
    <property type="match status" value="1"/>
</dbReference>
<dbReference type="RefSeq" id="WP_330106180.1">
    <property type="nucleotide sequence ID" value="NZ_JAZDQT010000001.1"/>
</dbReference>
<reference evidence="3 4" key="1">
    <citation type="submission" date="2024-01" db="EMBL/GenBank/DDBJ databases">
        <title>Pedobacter sp. nov., isolated from fresh soil.</title>
        <authorList>
            <person name="Le N.T.T."/>
        </authorList>
    </citation>
    <scope>NUCLEOTIDE SEQUENCE [LARGE SCALE GENOMIC DNA]</scope>
    <source>
        <strain evidence="3 4">KR3-3</strain>
    </source>
</reference>
<dbReference type="Proteomes" id="UP001336835">
    <property type="component" value="Unassembled WGS sequence"/>
</dbReference>
<sequence>METQNLTATESPVFASSNDMLNQWLGHRRLTRRVIEAFPADKLFTHSIGGMRTFAQMVKEIIDISGPGVRGIATDNWDHAGSLNGHVIEEADQNKEALLRLFDAGTTEIETFLPQISTARFQENVVTFGLYEGVVFSSLLYFIDNEIHHRAQGTVYLRSLGIEPPAFWNRN</sequence>
<protein>
    <submittedName>
        <fullName evidence="3">DinB family protein</fullName>
    </submittedName>
</protein>
<proteinExistence type="inferred from homology"/>
<accession>A0ABU7I2U7</accession>